<feature type="region of interest" description="Disordered" evidence="1">
    <location>
        <begin position="220"/>
        <end position="327"/>
    </location>
</feature>
<evidence type="ECO:0000313" key="3">
    <source>
        <dbReference type="EMBL" id="QEY02256.1"/>
    </source>
</evidence>
<proteinExistence type="predicted"/>
<name>Q9DH84_9ALPH</name>
<evidence type="ECO:0000256" key="1">
    <source>
        <dbReference type="SAM" id="MobiDB-lite"/>
    </source>
</evidence>
<evidence type="ECO:0000313" key="2">
    <source>
        <dbReference type="EMBL" id="BAB16571.1"/>
    </source>
</evidence>
<gene>
    <name evidence="2" type="primary">R-LORF8</name>
</gene>
<dbReference type="EMBL" id="AB049735">
    <property type="protein sequence ID" value="BAB16504.1"/>
    <property type="molecule type" value="Genomic_DNA"/>
</dbReference>
<dbReference type="EMBL" id="MH939248">
    <property type="protein sequence ID" value="QEY02257.1"/>
    <property type="molecule type" value="Genomic_DNA"/>
</dbReference>
<reference evidence="3" key="2">
    <citation type="submission" date="2018-09" db="EMBL/GenBank/DDBJ databases">
        <title>Genomic sequence analysis of Gallid alphaherpesvirus 3 strain 301B/1.</title>
        <authorList>
            <person name="Kim T."/>
            <person name="Volkening J.D."/>
            <person name="Spatz S.J."/>
        </authorList>
    </citation>
    <scope>NUCLEOTIDE SEQUENCE</scope>
    <source>
        <strain evidence="3">301B/1</strain>
    </source>
</reference>
<dbReference type="Proteomes" id="UP000181057">
    <property type="component" value="Segment"/>
</dbReference>
<sequence>MDGPRRRGVSHTPPPTMPHPRSRSRGRPLPHFVPPRPEPARDFTFSPSLYSYLVAQPTIAMYAFSPRPARAEPARQSHFGTDAEVSAERLRGRRIADKLFSSESFCGRPQASSYPPFRGSLELDRNPRRVTTEPIPTARDRSRTERGLIGFFRRAPQGQKRTDARPRLIPSSRRTALLLRFRTRERSYLDRPVFNRFPRFRPRRGCGAGGKVGGRPATVFRERRSAASPTRGRISFSCEGSGRSADENDGASSLDVRRFRTPRGSRPEGGDAELGQFDALGTHPPSTRRRPPRTRAVDDVLGTARDRFPAACDPNGTGSFAARFARR</sequence>
<protein>
    <submittedName>
        <fullName evidence="2">R-LORF8 protein</fullName>
    </submittedName>
</protein>
<evidence type="ECO:0000313" key="4">
    <source>
        <dbReference type="Proteomes" id="UP000181057"/>
    </source>
</evidence>
<feature type="region of interest" description="Disordered" evidence="1">
    <location>
        <begin position="1"/>
        <end position="40"/>
    </location>
</feature>
<dbReference type="EMBL" id="AB049735">
    <property type="protein sequence ID" value="BAB16571.1"/>
    <property type="molecule type" value="Genomic_DNA"/>
</dbReference>
<dbReference type="EMBL" id="MH939248">
    <property type="protein sequence ID" value="QEY02256.1"/>
    <property type="molecule type" value="Genomic_DNA"/>
</dbReference>
<reference evidence="2 4" key="1">
    <citation type="journal article" date="2001" name="Curr. Top. Microbiol. Immunol.">
        <title>A complete genomic DNA sequence of Marek's disease virus type 2, strain HPRS24.</title>
        <authorList>
            <person name="Izumiya Y."/>
            <person name="Jang H.K."/>
            <person name="Ono M."/>
            <person name="Mikami T."/>
        </authorList>
    </citation>
    <scope>NUCLEOTIDE SEQUENCE [LARGE SCALE GENOMIC DNA]</scope>
    <source>
        <strain evidence="2">HPRS24</strain>
    </source>
</reference>
<organism evidence="2 4">
    <name type="scientific">Gallid alphaherpesvirus 3</name>
    <dbReference type="NCBI Taxonomy" id="35250"/>
    <lineage>
        <taxon>Viruses</taxon>
        <taxon>Duplodnaviria</taxon>
        <taxon>Heunggongvirae</taxon>
        <taxon>Peploviricota</taxon>
        <taxon>Herviviricetes</taxon>
        <taxon>Herpesvirales</taxon>
        <taxon>Orthoherpesviridae</taxon>
        <taxon>Alphaherpesvirinae</taxon>
        <taxon>Mardivirus</taxon>
        <taxon>Mardivirus gallidalpha3</taxon>
    </lineage>
</organism>
<accession>Q9DH84</accession>